<dbReference type="STRING" id="1071380.I2H5Y5"/>
<evidence type="ECO:0000256" key="11">
    <source>
        <dbReference type="ARBA" id="ARBA00022838"/>
    </source>
</evidence>
<evidence type="ECO:0000256" key="16">
    <source>
        <dbReference type="ARBA" id="ARBA00023328"/>
    </source>
</evidence>
<organism evidence="20 21">
    <name type="scientific">Henningerozyma blattae (strain ATCC 34711 / CBS 6284 / DSM 70876 / NBRC 10599 / NRRL Y-10934 / UCD 77-7)</name>
    <name type="common">Yeast</name>
    <name type="synonym">Tetrapisispora blattae</name>
    <dbReference type="NCBI Taxonomy" id="1071380"/>
    <lineage>
        <taxon>Eukaryota</taxon>
        <taxon>Fungi</taxon>
        <taxon>Dikarya</taxon>
        <taxon>Ascomycota</taxon>
        <taxon>Saccharomycotina</taxon>
        <taxon>Saccharomycetes</taxon>
        <taxon>Saccharomycetales</taxon>
        <taxon>Saccharomycetaceae</taxon>
        <taxon>Henningerozyma</taxon>
    </lineage>
</organism>
<evidence type="ECO:0000256" key="19">
    <source>
        <dbReference type="SAM" id="MobiDB-lite"/>
    </source>
</evidence>
<evidence type="ECO:0000256" key="12">
    <source>
        <dbReference type="ARBA" id="ARBA00023054"/>
    </source>
</evidence>
<keyword evidence="7" id="KW-0132">Cell division</keyword>
<keyword evidence="16" id="KW-0137">Centromere</keyword>
<accession>I2H5Y5</accession>
<dbReference type="InParanoid" id="I2H5Y5"/>
<evidence type="ECO:0000256" key="8">
    <source>
        <dbReference type="ARBA" id="ARBA00022701"/>
    </source>
</evidence>
<keyword evidence="13" id="KW-0206">Cytoskeleton</keyword>
<dbReference type="GO" id="GO:0072686">
    <property type="term" value="C:mitotic spindle"/>
    <property type="evidence" value="ECO:0007669"/>
    <property type="project" value="InterPro"/>
</dbReference>
<keyword evidence="5" id="KW-0158">Chromosome</keyword>
<evidence type="ECO:0000256" key="3">
    <source>
        <dbReference type="ARBA" id="ARBA00004629"/>
    </source>
</evidence>
<dbReference type="RefSeq" id="XP_004181306.1">
    <property type="nucleotide sequence ID" value="XM_004181258.1"/>
</dbReference>
<reference evidence="20 21" key="1">
    <citation type="journal article" date="2011" name="Proc. Natl. Acad. Sci. U.S.A.">
        <title>Evolutionary erosion of yeast sex chromosomes by mating-type switching accidents.</title>
        <authorList>
            <person name="Gordon J.L."/>
            <person name="Armisen D."/>
            <person name="Proux-Wera E."/>
            <person name="Oheigeartaigh S.S."/>
            <person name="Byrne K.P."/>
            <person name="Wolfe K.H."/>
        </authorList>
    </citation>
    <scope>NUCLEOTIDE SEQUENCE [LARGE SCALE GENOMIC DNA]</scope>
    <source>
        <strain evidence="21">ATCC 34711 / CBS 6284 / DSM 70876 / NBRC 10599 / NRRL Y-10934 / UCD 77-7</strain>
    </source>
</reference>
<comment type="similarity">
    <text evidence="4">Belongs to the DASH complex DUO1 family.</text>
</comment>
<evidence type="ECO:0000313" key="20">
    <source>
        <dbReference type="EMBL" id="CCH61787.1"/>
    </source>
</evidence>
<dbReference type="GO" id="GO:0031116">
    <property type="term" value="P:positive regulation of microtubule polymerization"/>
    <property type="evidence" value="ECO:0007669"/>
    <property type="project" value="EnsemblFungi"/>
</dbReference>
<evidence type="ECO:0000256" key="10">
    <source>
        <dbReference type="ARBA" id="ARBA00022829"/>
    </source>
</evidence>
<keyword evidence="8" id="KW-0493">Microtubule</keyword>
<evidence type="ECO:0000256" key="5">
    <source>
        <dbReference type="ARBA" id="ARBA00022454"/>
    </source>
</evidence>
<name>I2H5Y5_HENB6</name>
<sequence length="232" mass="26568">MSQEKNIQPNYEELIPKYFEDVHSRRKYSTNTVSKITNNSTDSEYGKLTSASLIEESKNLDRIIIALENVDKTLKNAIPSHLNRINEVCRSTNFILDTWIDIQNNAGSIHKLMNNKDYIELIQRTPSNSSQSATLDEAIEQEKREIEELKTKIDLEKQKQSSMNQQRKPAPTSTSRYVPSYARSISRSSANRDLNANQNNSSSRSRNRSSGIPNAPNRIQKPPYGSSRKMFR</sequence>
<feature type="compositionally biased region" description="Low complexity" evidence="19">
    <location>
        <begin position="199"/>
        <end position="210"/>
    </location>
</feature>
<evidence type="ECO:0000256" key="13">
    <source>
        <dbReference type="ARBA" id="ARBA00023212"/>
    </source>
</evidence>
<dbReference type="GO" id="GO:0051301">
    <property type="term" value="P:cell division"/>
    <property type="evidence" value="ECO:0007669"/>
    <property type="project" value="UniProtKB-KW"/>
</dbReference>
<evidence type="ECO:0000256" key="1">
    <source>
        <dbReference type="ARBA" id="ARBA00004123"/>
    </source>
</evidence>
<feature type="compositionally biased region" description="Polar residues" evidence="19">
    <location>
        <begin position="160"/>
        <end position="198"/>
    </location>
</feature>
<evidence type="ECO:0000256" key="6">
    <source>
        <dbReference type="ARBA" id="ARBA00022490"/>
    </source>
</evidence>
<dbReference type="InterPro" id="IPR013960">
    <property type="entry name" value="DASH_Duo1"/>
</dbReference>
<proteinExistence type="inferred from homology"/>
<keyword evidence="6" id="KW-0963">Cytoplasm</keyword>
<keyword evidence="11" id="KW-0995">Kinetochore</keyword>
<feature type="region of interest" description="Disordered" evidence="19">
    <location>
        <begin position="150"/>
        <end position="232"/>
    </location>
</feature>
<dbReference type="GO" id="GO:1990758">
    <property type="term" value="P:mitotic sister chromatid biorientation"/>
    <property type="evidence" value="ECO:0007669"/>
    <property type="project" value="EnsemblFungi"/>
</dbReference>
<dbReference type="Proteomes" id="UP000002866">
    <property type="component" value="Chromosome 6"/>
</dbReference>
<keyword evidence="10" id="KW-0159">Chromosome partition</keyword>
<evidence type="ECO:0000313" key="21">
    <source>
        <dbReference type="Proteomes" id="UP000002866"/>
    </source>
</evidence>
<dbReference type="GO" id="GO:0005874">
    <property type="term" value="C:microtubule"/>
    <property type="evidence" value="ECO:0007669"/>
    <property type="project" value="UniProtKB-KW"/>
</dbReference>
<gene>
    <name evidence="20" type="primary">TBLA0F02470</name>
    <name evidence="20" type="ORF">TBLA_0F02470</name>
</gene>
<dbReference type="OrthoDB" id="4067138at2759"/>
<dbReference type="FunCoup" id="I2H5Y5">
    <property type="interactions" value="85"/>
</dbReference>
<dbReference type="KEGG" id="tbl:TBLA_0F02470"/>
<keyword evidence="15" id="KW-0131">Cell cycle</keyword>
<dbReference type="GO" id="GO:0051987">
    <property type="term" value="P:positive regulation of attachment of spindle microtubules to kinetochore"/>
    <property type="evidence" value="ECO:0007669"/>
    <property type="project" value="EnsemblFungi"/>
</dbReference>
<evidence type="ECO:0000256" key="18">
    <source>
        <dbReference type="ARBA" id="ARBA00044358"/>
    </source>
</evidence>
<evidence type="ECO:0000256" key="14">
    <source>
        <dbReference type="ARBA" id="ARBA00023242"/>
    </source>
</evidence>
<evidence type="ECO:0000256" key="15">
    <source>
        <dbReference type="ARBA" id="ARBA00023306"/>
    </source>
</evidence>
<evidence type="ECO:0000256" key="7">
    <source>
        <dbReference type="ARBA" id="ARBA00022618"/>
    </source>
</evidence>
<evidence type="ECO:0000256" key="9">
    <source>
        <dbReference type="ARBA" id="ARBA00022776"/>
    </source>
</evidence>
<evidence type="ECO:0000256" key="2">
    <source>
        <dbReference type="ARBA" id="ARBA00004186"/>
    </source>
</evidence>
<dbReference type="eggNOG" id="ENOG502S4KM">
    <property type="taxonomic scope" value="Eukaryota"/>
</dbReference>
<dbReference type="HOGENOM" id="CLU_114619_0_0_1"/>
<dbReference type="GO" id="GO:0042729">
    <property type="term" value="C:DASH complex"/>
    <property type="evidence" value="ECO:0007669"/>
    <property type="project" value="EnsemblFungi"/>
</dbReference>
<dbReference type="PANTHER" id="PTHR28216">
    <property type="entry name" value="DASH COMPLEX SUBUNIT DUO1"/>
    <property type="match status" value="1"/>
</dbReference>
<dbReference type="GeneID" id="14496896"/>
<dbReference type="EMBL" id="HE806321">
    <property type="protein sequence ID" value="CCH61787.1"/>
    <property type="molecule type" value="Genomic_DNA"/>
</dbReference>
<keyword evidence="9" id="KW-0498">Mitosis</keyword>
<keyword evidence="21" id="KW-1185">Reference proteome</keyword>
<dbReference type="GO" id="GO:0051010">
    <property type="term" value="F:microtubule plus-end binding"/>
    <property type="evidence" value="ECO:0007669"/>
    <property type="project" value="EnsemblFungi"/>
</dbReference>
<keyword evidence="12" id="KW-0175">Coiled coil</keyword>
<keyword evidence="14" id="KW-0539">Nucleus</keyword>
<evidence type="ECO:0000256" key="4">
    <source>
        <dbReference type="ARBA" id="ARBA00005366"/>
    </source>
</evidence>
<dbReference type="PANTHER" id="PTHR28216:SF1">
    <property type="entry name" value="DASH COMPLEX SUBUNIT DUO1"/>
    <property type="match status" value="1"/>
</dbReference>
<dbReference type="GO" id="GO:1990976">
    <property type="term" value="P:protein transport along microtubule to mitotic spindle pole body"/>
    <property type="evidence" value="ECO:0007669"/>
    <property type="project" value="EnsemblFungi"/>
</dbReference>
<protein>
    <recommendedName>
        <fullName evidence="17">DASH complex subunit DUO1</fullName>
    </recommendedName>
    <alternativeName>
        <fullName evidence="18">Outer kinetochore protein DUO1</fullName>
    </alternativeName>
</protein>
<evidence type="ECO:0000256" key="17">
    <source>
        <dbReference type="ARBA" id="ARBA00044152"/>
    </source>
</evidence>
<dbReference type="AlphaFoldDB" id="I2H5Y5"/>
<feature type="compositionally biased region" description="Basic and acidic residues" evidence="19">
    <location>
        <begin position="150"/>
        <end position="159"/>
    </location>
</feature>
<dbReference type="OMA" id="DTWIKIQ"/>
<comment type="subcellular location">
    <subcellularLocation>
        <location evidence="3">Chromosome</location>
        <location evidence="3">Centromere</location>
        <location evidence="3">Kinetochore</location>
    </subcellularLocation>
    <subcellularLocation>
        <location evidence="2">Cytoplasm</location>
        <location evidence="2">Cytoskeleton</location>
        <location evidence="2">Spindle</location>
    </subcellularLocation>
    <subcellularLocation>
        <location evidence="1">Nucleus</location>
    </subcellularLocation>
</comment>
<dbReference type="Pfam" id="PF08651">
    <property type="entry name" value="DASH_Duo1"/>
    <property type="match status" value="1"/>
</dbReference>